<dbReference type="InterPro" id="IPR007551">
    <property type="entry name" value="YajQ/Smlt4090-like"/>
</dbReference>
<dbReference type="Pfam" id="PF04461">
    <property type="entry name" value="YajQ"/>
    <property type="match status" value="1"/>
</dbReference>
<protein>
    <submittedName>
        <fullName evidence="3">Nucleotide-binding protein</fullName>
    </submittedName>
</protein>
<dbReference type="AlphaFoldDB" id="T0XYL1"/>
<evidence type="ECO:0000256" key="1">
    <source>
        <dbReference type="ARBA" id="ARBA00022741"/>
    </source>
</evidence>
<dbReference type="InterPro" id="IPR035570">
    <property type="entry name" value="UPF0234_N"/>
</dbReference>
<proteinExistence type="inferred from homology"/>
<evidence type="ECO:0000313" key="3">
    <source>
        <dbReference type="EMBL" id="EQD25978.1"/>
    </source>
</evidence>
<dbReference type="CDD" id="cd11740">
    <property type="entry name" value="YajQ_like"/>
    <property type="match status" value="1"/>
</dbReference>
<comment type="similarity">
    <text evidence="2">Belongs to the YajQ family.</text>
</comment>
<dbReference type="GO" id="GO:0000166">
    <property type="term" value="F:nucleotide binding"/>
    <property type="evidence" value="ECO:0007669"/>
    <property type="project" value="UniProtKB-KW"/>
</dbReference>
<dbReference type="GO" id="GO:0005829">
    <property type="term" value="C:cytosol"/>
    <property type="evidence" value="ECO:0007669"/>
    <property type="project" value="TreeGrafter"/>
</dbReference>
<sequence>QRFDFKDTGARFELEGDTVTLHAQVDFQLKQMLEILKLRLGKRGIDLACLEAKEPQITLSAARQAVLLHQGIDAETGKKITRLLKDSKLKVQGSIQGEKVRVSGKQRDDLQAAIQLLRGAKLDLPLQFNNFRD</sequence>
<dbReference type="Gene3D" id="3.30.70.990">
    <property type="entry name" value="YajQ-like, domain 2"/>
    <property type="match status" value="1"/>
</dbReference>
<dbReference type="SUPFAM" id="SSF89963">
    <property type="entry name" value="YajQ-like"/>
    <property type="match status" value="2"/>
</dbReference>
<dbReference type="EMBL" id="AUZX01016314">
    <property type="protein sequence ID" value="EQD25978.1"/>
    <property type="molecule type" value="Genomic_DNA"/>
</dbReference>
<name>T0XYL1_9ZZZZ</name>
<reference evidence="3" key="2">
    <citation type="journal article" date="2014" name="ISME J.">
        <title>Microbial stratification in low pH oxic and suboxic macroscopic growths along an acid mine drainage.</title>
        <authorList>
            <person name="Mendez-Garcia C."/>
            <person name="Mesa V."/>
            <person name="Sprenger R.R."/>
            <person name="Richter M."/>
            <person name="Diez M.S."/>
            <person name="Solano J."/>
            <person name="Bargiela R."/>
            <person name="Golyshina O.V."/>
            <person name="Manteca A."/>
            <person name="Ramos J.L."/>
            <person name="Gallego J.R."/>
            <person name="Llorente I."/>
            <person name="Martins Dos Santos V.A."/>
            <person name="Jensen O.N."/>
            <person name="Pelaez A.I."/>
            <person name="Sanchez J."/>
            <person name="Ferrer M."/>
        </authorList>
    </citation>
    <scope>NUCLEOTIDE SEQUENCE</scope>
</reference>
<keyword evidence="1" id="KW-0547">Nucleotide-binding</keyword>
<accession>T0XYL1</accession>
<dbReference type="NCBIfam" id="NF003819">
    <property type="entry name" value="PRK05412.1"/>
    <property type="match status" value="1"/>
</dbReference>
<dbReference type="InterPro" id="IPR035571">
    <property type="entry name" value="UPF0234-like_C"/>
</dbReference>
<organism evidence="3">
    <name type="scientific">mine drainage metagenome</name>
    <dbReference type="NCBI Taxonomy" id="410659"/>
    <lineage>
        <taxon>unclassified sequences</taxon>
        <taxon>metagenomes</taxon>
        <taxon>ecological metagenomes</taxon>
    </lineage>
</organism>
<dbReference type="Gene3D" id="3.30.70.860">
    <property type="match status" value="1"/>
</dbReference>
<dbReference type="PANTHER" id="PTHR30476">
    <property type="entry name" value="UPF0234 PROTEIN YAJQ"/>
    <property type="match status" value="1"/>
</dbReference>
<comment type="caution">
    <text evidence="3">The sequence shown here is derived from an EMBL/GenBank/DDBJ whole genome shotgun (WGS) entry which is preliminary data.</text>
</comment>
<evidence type="ECO:0000256" key="2">
    <source>
        <dbReference type="ARBA" id="ARBA00093450"/>
    </source>
</evidence>
<dbReference type="HAMAP" id="MF_00632">
    <property type="entry name" value="UPF0234"/>
    <property type="match status" value="1"/>
</dbReference>
<dbReference type="PANTHER" id="PTHR30476:SF0">
    <property type="entry name" value="UPF0234 PROTEIN YAJQ"/>
    <property type="match status" value="1"/>
</dbReference>
<feature type="non-terminal residue" evidence="3">
    <location>
        <position position="1"/>
    </location>
</feature>
<gene>
    <name evidence="3" type="ORF">B1A_22063</name>
</gene>
<reference evidence="3" key="1">
    <citation type="submission" date="2013-08" db="EMBL/GenBank/DDBJ databases">
        <authorList>
            <person name="Mendez C."/>
            <person name="Richter M."/>
            <person name="Ferrer M."/>
            <person name="Sanchez J."/>
        </authorList>
    </citation>
    <scope>NUCLEOTIDE SEQUENCE</scope>
</reference>
<dbReference type="InterPro" id="IPR036183">
    <property type="entry name" value="YajQ-like_sf"/>
</dbReference>